<keyword evidence="1" id="KW-0812">Transmembrane</keyword>
<organism evidence="2 3">
    <name type="scientific">Nocardia cyriacigeorgica</name>
    <dbReference type="NCBI Taxonomy" id="135487"/>
    <lineage>
        <taxon>Bacteria</taxon>
        <taxon>Bacillati</taxon>
        <taxon>Actinomycetota</taxon>
        <taxon>Actinomycetes</taxon>
        <taxon>Mycobacteriales</taxon>
        <taxon>Nocardiaceae</taxon>
        <taxon>Nocardia</taxon>
    </lineage>
</organism>
<protein>
    <submittedName>
        <fullName evidence="2">Uncharacterized protein</fullName>
    </submittedName>
</protein>
<keyword evidence="1" id="KW-0472">Membrane</keyword>
<evidence type="ECO:0000313" key="2">
    <source>
        <dbReference type="EMBL" id="NEW36388.1"/>
    </source>
</evidence>
<proteinExistence type="predicted"/>
<reference evidence="2 3" key="1">
    <citation type="submission" date="2020-01" db="EMBL/GenBank/DDBJ databases">
        <title>Genetics and antimicrobial susceptibilities of Nocardia species isolated from the soil; a comparison with species isolated from humans.</title>
        <authorList>
            <person name="Carrasco G."/>
            <person name="Monzon S."/>
            <person name="Sansegundo M."/>
            <person name="Garcia E."/>
            <person name="Garrido N."/>
            <person name="Medina M.J."/>
            <person name="Villalon P."/>
            <person name="Ramirez-Arocha A.C."/>
            <person name="Jimenez P."/>
            <person name="Cuesta I."/>
            <person name="Valdezate S."/>
        </authorList>
    </citation>
    <scope>NUCLEOTIDE SEQUENCE [LARGE SCALE GENOMIC DNA]</scope>
    <source>
        <strain evidence="2 3">CNM20110626</strain>
    </source>
</reference>
<comment type="caution">
    <text evidence="2">The sequence shown here is derived from an EMBL/GenBank/DDBJ whole genome shotgun (WGS) entry which is preliminary data.</text>
</comment>
<dbReference type="AlphaFoldDB" id="A0A6P1CUZ7"/>
<name>A0A6P1CUZ7_9NOCA</name>
<sequence>MKASPMTLGAVIGGLVGALLLSPVAAYYMAPALVLSATFGDDPLFLGALIGGCLLTGALAGGSLGAMFGCAIAADRRNGGFRCRGEQG</sequence>
<dbReference type="Proteomes" id="UP000471166">
    <property type="component" value="Unassembled WGS sequence"/>
</dbReference>
<accession>A0A6P1CUZ7</accession>
<evidence type="ECO:0000256" key="1">
    <source>
        <dbReference type="SAM" id="Phobius"/>
    </source>
</evidence>
<dbReference type="EMBL" id="JAAGVB010000074">
    <property type="protein sequence ID" value="NEW36388.1"/>
    <property type="molecule type" value="Genomic_DNA"/>
</dbReference>
<keyword evidence="1" id="KW-1133">Transmembrane helix</keyword>
<gene>
    <name evidence="2" type="ORF">GV791_28065</name>
</gene>
<feature type="transmembrane region" description="Helical" evidence="1">
    <location>
        <begin position="45"/>
        <end position="74"/>
    </location>
</feature>
<evidence type="ECO:0000313" key="3">
    <source>
        <dbReference type="Proteomes" id="UP000471166"/>
    </source>
</evidence>
<dbReference type="RefSeq" id="WP_163847858.1">
    <property type="nucleotide sequence ID" value="NZ_JAAGVB010000074.1"/>
</dbReference>